<name>A0A8D0GM92_SPHPU</name>
<dbReference type="GeneTree" id="ENSGT00950000183139"/>
<reference evidence="1" key="2">
    <citation type="submission" date="2025-09" db="UniProtKB">
        <authorList>
            <consortium name="Ensembl"/>
        </authorList>
    </citation>
    <scope>IDENTIFICATION</scope>
</reference>
<evidence type="ECO:0000313" key="2">
    <source>
        <dbReference type="Proteomes" id="UP000694392"/>
    </source>
</evidence>
<dbReference type="PANTHER" id="PTHR10063">
    <property type="entry name" value="TUBERIN"/>
    <property type="match status" value="1"/>
</dbReference>
<reference evidence="1" key="1">
    <citation type="submission" date="2025-08" db="UniProtKB">
        <authorList>
            <consortium name="Ensembl"/>
        </authorList>
    </citation>
    <scope>IDENTIFICATION</scope>
</reference>
<keyword evidence="2" id="KW-1185">Reference proteome</keyword>
<dbReference type="Proteomes" id="UP000694392">
    <property type="component" value="Unplaced"/>
</dbReference>
<proteinExistence type="predicted"/>
<sequence length="107" mass="12050">MMTRRQDVLPNSDFLVHFYLVMHSGLTSEDQDVLNTVIKHCPSSFFFLSLPGFTILIGDFIRAAARVLSSDMLEAPRLEAHTILGSLVCFPNLYQDIPLLQPILEAE</sequence>
<accession>A0A8D0GM92</accession>
<organism evidence="1 2">
    <name type="scientific">Sphenodon punctatus</name>
    <name type="common">Tuatara</name>
    <name type="synonym">Hatteria punctata</name>
    <dbReference type="NCBI Taxonomy" id="8508"/>
    <lineage>
        <taxon>Eukaryota</taxon>
        <taxon>Metazoa</taxon>
        <taxon>Chordata</taxon>
        <taxon>Craniata</taxon>
        <taxon>Vertebrata</taxon>
        <taxon>Euteleostomi</taxon>
        <taxon>Lepidosauria</taxon>
        <taxon>Sphenodontia</taxon>
        <taxon>Sphenodontidae</taxon>
        <taxon>Sphenodon</taxon>
    </lineage>
</organism>
<dbReference type="GO" id="GO:0005096">
    <property type="term" value="F:GTPase activator activity"/>
    <property type="evidence" value="ECO:0007669"/>
    <property type="project" value="InterPro"/>
</dbReference>
<protein>
    <submittedName>
        <fullName evidence="1">Uncharacterized protein</fullName>
    </submittedName>
</protein>
<dbReference type="GO" id="GO:0005737">
    <property type="term" value="C:cytoplasm"/>
    <property type="evidence" value="ECO:0007669"/>
    <property type="project" value="TreeGrafter"/>
</dbReference>
<evidence type="ECO:0000313" key="1">
    <source>
        <dbReference type="Ensembl" id="ENSSPUP00000006957.1"/>
    </source>
</evidence>
<dbReference type="AlphaFoldDB" id="A0A8D0GM92"/>
<dbReference type="InterPro" id="IPR027107">
    <property type="entry name" value="Tuberin/Ral-act_asu"/>
</dbReference>
<dbReference type="Ensembl" id="ENSSPUT00000007409.1">
    <property type="protein sequence ID" value="ENSSPUP00000006957.1"/>
    <property type="gene ID" value="ENSSPUG00000005379.1"/>
</dbReference>
<dbReference type="PANTHER" id="PTHR10063:SF2">
    <property type="entry name" value="RAL GTPASE-ACTIVATING PROTEIN SUBUNIT ALPHA-2"/>
    <property type="match status" value="1"/>
</dbReference>
<dbReference type="GO" id="GO:0005634">
    <property type="term" value="C:nucleus"/>
    <property type="evidence" value="ECO:0007669"/>
    <property type="project" value="InterPro"/>
</dbReference>